<name>A0ABW3BQM4_9FLAO</name>
<proteinExistence type="predicted"/>
<reference evidence="3" key="1">
    <citation type="journal article" date="2019" name="Int. J. Syst. Evol. Microbiol.">
        <title>The Global Catalogue of Microorganisms (GCM) 10K type strain sequencing project: providing services to taxonomists for standard genome sequencing and annotation.</title>
        <authorList>
            <consortium name="The Broad Institute Genomics Platform"/>
            <consortium name="The Broad Institute Genome Sequencing Center for Infectious Disease"/>
            <person name="Wu L."/>
            <person name="Ma J."/>
        </authorList>
    </citation>
    <scope>NUCLEOTIDE SEQUENCE [LARGE SCALE GENOMIC DNA]</scope>
    <source>
        <strain evidence="3">CCUG 60529</strain>
    </source>
</reference>
<organism evidence="2 3">
    <name type="scientific">Mariniflexile aquimaris</name>
    <dbReference type="NCBI Taxonomy" id="881009"/>
    <lineage>
        <taxon>Bacteria</taxon>
        <taxon>Pseudomonadati</taxon>
        <taxon>Bacteroidota</taxon>
        <taxon>Flavobacteriia</taxon>
        <taxon>Flavobacteriales</taxon>
        <taxon>Flavobacteriaceae</taxon>
        <taxon>Mariniflexile</taxon>
    </lineage>
</organism>
<evidence type="ECO:0000313" key="2">
    <source>
        <dbReference type="EMBL" id="MFD0834854.1"/>
    </source>
</evidence>
<evidence type="ECO:0000256" key="1">
    <source>
        <dbReference type="SAM" id="SignalP"/>
    </source>
</evidence>
<keyword evidence="3" id="KW-1185">Reference proteome</keyword>
<keyword evidence="2" id="KW-0449">Lipoprotein</keyword>
<dbReference type="InterPro" id="IPR011990">
    <property type="entry name" value="TPR-like_helical_dom_sf"/>
</dbReference>
<evidence type="ECO:0000313" key="3">
    <source>
        <dbReference type="Proteomes" id="UP001597011"/>
    </source>
</evidence>
<dbReference type="EMBL" id="JBHTIB010000002">
    <property type="protein sequence ID" value="MFD0834854.1"/>
    <property type="molecule type" value="Genomic_DNA"/>
</dbReference>
<dbReference type="SUPFAM" id="SSF48452">
    <property type="entry name" value="TPR-like"/>
    <property type="match status" value="1"/>
</dbReference>
<feature type="chain" id="PRO_5046832974" evidence="1">
    <location>
        <begin position="19"/>
        <end position="498"/>
    </location>
</feature>
<protein>
    <submittedName>
        <fullName evidence="2">SusD/RagB family nutrient-binding outer membrane lipoprotein</fullName>
    </submittedName>
</protein>
<dbReference type="Proteomes" id="UP001597011">
    <property type="component" value="Unassembled WGS sequence"/>
</dbReference>
<keyword evidence="1" id="KW-0732">Signal</keyword>
<sequence length="498" mass="54302">MKKYITNLTLVVSLIFMANSCDNYLDVNTPSGVQDEAILEMNNIIAPVMKNTVLANYYAATVFGNYVQNFGSYGFGASGYTSLSGTWNIIYTDILPDIRVLESKATENGALHYGAVIKILEAINISFAVECWGDVAYSQAANPDAYRYPALDDGETVYNQAYALLNEAIAALEAPDNSGFTLGSEDIIYGGGTTGFSKWLKAAYTYKARMQLKMIKNGGTTASDVLTSLAKGFTSNADDFQLNYPDDKINPFYSINVVQRSTSNFYYALNDQLISLMNGNQYPFITITEDPRLSALFVKETGVGVAAPVGTPWRGFMNGGDGESSDGFSGNVYYKDGGFLTSSNSPLILLTYSEALFMKAEAEFLANGGSTTSSGTTAAGYTAYLAGIQANMSKLGVDGTAYLADASIAVGQANLQLNNIMREKYIANIHSTETFSDFRRYNFSSDVFKGLALRIQQPDDEYLGKWYVRAIYPTSETDSNPNIPYNESSSVVDIWLFE</sequence>
<dbReference type="RefSeq" id="WP_379939444.1">
    <property type="nucleotide sequence ID" value="NZ_JBHTIB010000002.1"/>
</dbReference>
<feature type="signal peptide" evidence="1">
    <location>
        <begin position="1"/>
        <end position="18"/>
    </location>
</feature>
<comment type="caution">
    <text evidence="2">The sequence shown here is derived from an EMBL/GenBank/DDBJ whole genome shotgun (WGS) entry which is preliminary data.</text>
</comment>
<gene>
    <name evidence="2" type="ORF">ACFQ0I_03690</name>
</gene>
<dbReference type="Gene3D" id="1.25.40.390">
    <property type="match status" value="1"/>
</dbReference>
<dbReference type="Pfam" id="PF12771">
    <property type="entry name" value="SusD-like_2"/>
    <property type="match status" value="1"/>
</dbReference>
<dbReference type="InterPro" id="IPR041662">
    <property type="entry name" value="SusD-like_2"/>
</dbReference>
<accession>A0ABW3BQM4</accession>